<dbReference type="InterPro" id="IPR052717">
    <property type="entry name" value="Vacuolar_transposase_reg"/>
</dbReference>
<dbReference type="AlphaFoldDB" id="A0A5B0S1E9"/>
<protein>
    <recommendedName>
        <fullName evidence="4">hAT-like transposase RNase-H fold domain-containing protein</fullName>
    </recommendedName>
</protein>
<reference evidence="2 3" key="1">
    <citation type="submission" date="2019-05" db="EMBL/GenBank/DDBJ databases">
        <title>Emergence of the Ug99 lineage of the wheat stem rust pathogen through somatic hybridization.</title>
        <authorList>
            <person name="Li F."/>
            <person name="Upadhyaya N.M."/>
            <person name="Sperschneider J."/>
            <person name="Matny O."/>
            <person name="Nguyen-Phuc H."/>
            <person name="Mago R."/>
            <person name="Raley C."/>
            <person name="Miller M.E."/>
            <person name="Silverstein K.A.T."/>
            <person name="Henningsen E."/>
            <person name="Hirsch C.D."/>
            <person name="Visser B."/>
            <person name="Pretorius Z.A."/>
            <person name="Steffenson B.J."/>
            <person name="Schwessinger B."/>
            <person name="Dodds P.N."/>
            <person name="Figueroa M."/>
        </authorList>
    </citation>
    <scope>NUCLEOTIDE SEQUENCE [LARGE SCALE GENOMIC DNA]</scope>
    <source>
        <strain evidence="2 3">Ug99</strain>
    </source>
</reference>
<dbReference type="EMBL" id="VDEP01000102">
    <property type="protein sequence ID" value="KAA1131697.1"/>
    <property type="molecule type" value="Genomic_DNA"/>
</dbReference>
<comment type="caution">
    <text evidence="2">The sequence shown here is derived from an EMBL/GenBank/DDBJ whole genome shotgun (WGS) entry which is preliminary data.</text>
</comment>
<feature type="compositionally biased region" description="Polar residues" evidence="1">
    <location>
        <begin position="306"/>
        <end position="316"/>
    </location>
</feature>
<dbReference type="GO" id="GO:0006357">
    <property type="term" value="P:regulation of transcription by RNA polymerase II"/>
    <property type="evidence" value="ECO:0007669"/>
    <property type="project" value="TreeGrafter"/>
</dbReference>
<dbReference type="GO" id="GO:0005634">
    <property type="term" value="C:nucleus"/>
    <property type="evidence" value="ECO:0007669"/>
    <property type="project" value="TreeGrafter"/>
</dbReference>
<evidence type="ECO:0000313" key="3">
    <source>
        <dbReference type="Proteomes" id="UP000325313"/>
    </source>
</evidence>
<dbReference type="InterPro" id="IPR012337">
    <property type="entry name" value="RNaseH-like_sf"/>
</dbReference>
<dbReference type="Proteomes" id="UP000325313">
    <property type="component" value="Unassembled WGS sequence"/>
</dbReference>
<feature type="region of interest" description="Disordered" evidence="1">
    <location>
        <begin position="301"/>
        <end position="330"/>
    </location>
</feature>
<accession>A0A5B0S1E9</accession>
<dbReference type="PANTHER" id="PTHR46169:SF15">
    <property type="entry name" value="INNER CENTROMERE PROTEIN A-LIKE ISOFORM X1-RELATED"/>
    <property type="match status" value="1"/>
</dbReference>
<organism evidence="2 3">
    <name type="scientific">Puccinia graminis f. sp. tritici</name>
    <dbReference type="NCBI Taxonomy" id="56615"/>
    <lineage>
        <taxon>Eukaryota</taxon>
        <taxon>Fungi</taxon>
        <taxon>Dikarya</taxon>
        <taxon>Basidiomycota</taxon>
        <taxon>Pucciniomycotina</taxon>
        <taxon>Pucciniomycetes</taxon>
        <taxon>Pucciniales</taxon>
        <taxon>Pucciniaceae</taxon>
        <taxon>Puccinia</taxon>
    </lineage>
</organism>
<evidence type="ECO:0008006" key="4">
    <source>
        <dbReference type="Google" id="ProtNLM"/>
    </source>
</evidence>
<evidence type="ECO:0000313" key="2">
    <source>
        <dbReference type="EMBL" id="KAA1131697.1"/>
    </source>
</evidence>
<feature type="compositionally biased region" description="Acidic residues" evidence="1">
    <location>
        <begin position="317"/>
        <end position="330"/>
    </location>
</feature>
<feature type="region of interest" description="Disordered" evidence="1">
    <location>
        <begin position="1"/>
        <end position="35"/>
    </location>
</feature>
<sequence>MPRPHKRTTSTQDHTPEDENNPNSSQAASGIVPARRLTDEEELKRAQKIAENAVSSSYQSYHIPELSNQKDKYGRRMIAYTCKINLIKHASICQRKEKESKENRQLANHGFTASGQIHPKEVPQLCAIWCAEAARPFSELTDASHKAILHQTVVKNLPTPRGVSNDIHMLYSAIQNNYRNVLNTHSGAMYLGVDEWQSPNGFDILGIVIYRLVEEASPAKLEAMPLDFIRLSKSHTGEYLANTVRLVAEKFGIQDKNNEVMVRELKKLKWPRFKGEAQWIRCFAHILNLIVQAILRPFGTPKKKGATNNPGSNSDGIDSDEDLAEEQISM</sequence>
<name>A0A5B0S1E9_PUCGR</name>
<proteinExistence type="predicted"/>
<dbReference type="PANTHER" id="PTHR46169">
    <property type="entry name" value="DNA REPLICATION-RELATED ELEMENT FACTOR, ISOFORM A"/>
    <property type="match status" value="1"/>
</dbReference>
<evidence type="ECO:0000256" key="1">
    <source>
        <dbReference type="SAM" id="MobiDB-lite"/>
    </source>
</evidence>
<dbReference type="SUPFAM" id="SSF53098">
    <property type="entry name" value="Ribonuclease H-like"/>
    <property type="match status" value="1"/>
</dbReference>
<gene>
    <name evidence="2" type="ORF">PGTUg99_010898</name>
</gene>